<dbReference type="Proteomes" id="UP000660265">
    <property type="component" value="Unassembled WGS sequence"/>
</dbReference>
<dbReference type="PANTHER" id="PTHR47506:SF3">
    <property type="entry name" value="HTH-TYPE TRANSCRIPTIONAL REGULATOR LMRA"/>
    <property type="match status" value="1"/>
</dbReference>
<evidence type="ECO:0000313" key="7">
    <source>
        <dbReference type="Proteomes" id="UP000660265"/>
    </source>
</evidence>
<evidence type="ECO:0000256" key="2">
    <source>
        <dbReference type="ARBA" id="ARBA00023125"/>
    </source>
</evidence>
<name>A0ABQ2E2S8_9ACTN</name>
<evidence type="ECO:0000259" key="5">
    <source>
        <dbReference type="PROSITE" id="PS50977"/>
    </source>
</evidence>
<accession>A0ABQ2E2S8</accession>
<dbReference type="Gene3D" id="1.10.357.10">
    <property type="entry name" value="Tetracycline Repressor, domain 2"/>
    <property type="match status" value="1"/>
</dbReference>
<dbReference type="PROSITE" id="PS50977">
    <property type="entry name" value="HTH_TETR_2"/>
    <property type="match status" value="1"/>
</dbReference>
<protein>
    <submittedName>
        <fullName evidence="6">TetR family transcriptional regulator</fullName>
    </submittedName>
</protein>
<dbReference type="PANTHER" id="PTHR47506">
    <property type="entry name" value="TRANSCRIPTIONAL REGULATORY PROTEIN"/>
    <property type="match status" value="1"/>
</dbReference>
<evidence type="ECO:0000256" key="3">
    <source>
        <dbReference type="ARBA" id="ARBA00023163"/>
    </source>
</evidence>
<dbReference type="InterPro" id="IPR009057">
    <property type="entry name" value="Homeodomain-like_sf"/>
</dbReference>
<dbReference type="Pfam" id="PF16925">
    <property type="entry name" value="TetR_C_13"/>
    <property type="match status" value="1"/>
</dbReference>
<dbReference type="InterPro" id="IPR001647">
    <property type="entry name" value="HTH_TetR"/>
</dbReference>
<proteinExistence type="predicted"/>
<evidence type="ECO:0000256" key="4">
    <source>
        <dbReference type="PROSITE-ProRule" id="PRU00335"/>
    </source>
</evidence>
<dbReference type="InterPro" id="IPR011075">
    <property type="entry name" value="TetR_C"/>
</dbReference>
<comment type="caution">
    <text evidence="6">The sequence shown here is derived from an EMBL/GenBank/DDBJ whole genome shotgun (WGS) entry which is preliminary data.</text>
</comment>
<keyword evidence="2 4" id="KW-0238">DNA-binding</keyword>
<dbReference type="SUPFAM" id="SSF48498">
    <property type="entry name" value="Tetracyclin repressor-like, C-terminal domain"/>
    <property type="match status" value="1"/>
</dbReference>
<feature type="domain" description="HTH tetR-type" evidence="5">
    <location>
        <begin position="12"/>
        <end position="72"/>
    </location>
</feature>
<keyword evidence="3" id="KW-0804">Transcription</keyword>
<sequence>MSPVPVSDDPVREVRERLLDAAEKVFYARGIQAVGMDRLRTASGVPLKRIYQLYSCKDDVVCAFLRRRHDRMMGAIAGYVARAEGPEQRVFALFDWLYDWFGEPDFRGCAWMNAFGELGPTNAAVAAEVHRHKDAFRELLTGTVRDAGYPAVVADAVYLLVEGAVVAAQLRRDAEPAHEARRGAEILLRAARG</sequence>
<gene>
    <name evidence="6" type="ORF">GCM10011583_23040</name>
</gene>
<feature type="DNA-binding region" description="H-T-H motif" evidence="4">
    <location>
        <begin position="35"/>
        <end position="54"/>
    </location>
</feature>
<keyword evidence="1" id="KW-0805">Transcription regulation</keyword>
<dbReference type="InterPro" id="IPR036271">
    <property type="entry name" value="Tet_transcr_reg_TetR-rel_C_sf"/>
</dbReference>
<organism evidence="6 7">
    <name type="scientific">Streptomyces camponoticapitis</name>
    <dbReference type="NCBI Taxonomy" id="1616125"/>
    <lineage>
        <taxon>Bacteria</taxon>
        <taxon>Bacillati</taxon>
        <taxon>Actinomycetota</taxon>
        <taxon>Actinomycetes</taxon>
        <taxon>Kitasatosporales</taxon>
        <taxon>Streptomycetaceae</taxon>
        <taxon>Streptomyces</taxon>
    </lineage>
</organism>
<dbReference type="SUPFAM" id="SSF46689">
    <property type="entry name" value="Homeodomain-like"/>
    <property type="match status" value="1"/>
</dbReference>
<keyword evidence="7" id="KW-1185">Reference proteome</keyword>
<evidence type="ECO:0000313" key="6">
    <source>
        <dbReference type="EMBL" id="GGJ91038.1"/>
    </source>
</evidence>
<reference evidence="7" key="1">
    <citation type="journal article" date="2019" name="Int. J. Syst. Evol. Microbiol.">
        <title>The Global Catalogue of Microorganisms (GCM) 10K type strain sequencing project: providing services to taxonomists for standard genome sequencing and annotation.</title>
        <authorList>
            <consortium name="The Broad Institute Genomics Platform"/>
            <consortium name="The Broad Institute Genome Sequencing Center for Infectious Disease"/>
            <person name="Wu L."/>
            <person name="Ma J."/>
        </authorList>
    </citation>
    <scope>NUCLEOTIDE SEQUENCE [LARGE SCALE GENOMIC DNA]</scope>
    <source>
        <strain evidence="7">CGMCC 4.7275</strain>
    </source>
</reference>
<evidence type="ECO:0000256" key="1">
    <source>
        <dbReference type="ARBA" id="ARBA00023015"/>
    </source>
</evidence>
<dbReference type="EMBL" id="BMMV01000006">
    <property type="protein sequence ID" value="GGJ91038.1"/>
    <property type="molecule type" value="Genomic_DNA"/>
</dbReference>